<dbReference type="SUPFAM" id="SSF46626">
    <property type="entry name" value="Cytochrome c"/>
    <property type="match status" value="1"/>
</dbReference>
<evidence type="ECO:0000256" key="3">
    <source>
        <dbReference type="ARBA" id="ARBA00023004"/>
    </source>
</evidence>
<evidence type="ECO:0000256" key="5">
    <source>
        <dbReference type="SAM" id="SignalP"/>
    </source>
</evidence>
<keyword evidence="2 4" id="KW-0479">Metal-binding</keyword>
<evidence type="ECO:0000256" key="4">
    <source>
        <dbReference type="PROSITE-ProRule" id="PRU00433"/>
    </source>
</evidence>
<keyword evidence="5" id="KW-0732">Signal</keyword>
<dbReference type="Pfam" id="PF23500">
    <property type="entry name" value="DUF7133"/>
    <property type="match status" value="1"/>
</dbReference>
<dbReference type="GO" id="GO:0009055">
    <property type="term" value="F:electron transfer activity"/>
    <property type="evidence" value="ECO:0007669"/>
    <property type="project" value="InterPro"/>
</dbReference>
<dbReference type="InterPro" id="IPR008979">
    <property type="entry name" value="Galactose-bd-like_sf"/>
</dbReference>
<dbReference type="SUPFAM" id="SSF49785">
    <property type="entry name" value="Galactose-binding domain-like"/>
    <property type="match status" value="2"/>
</dbReference>
<feature type="domain" description="Cytochrome c" evidence="6">
    <location>
        <begin position="1340"/>
        <end position="1476"/>
    </location>
</feature>
<dbReference type="NCBIfam" id="TIGR02603">
    <property type="entry name" value="CxxCH_TIGR02603"/>
    <property type="match status" value="1"/>
</dbReference>
<gene>
    <name evidence="7" type="ORF">Poly59_18060</name>
</gene>
<dbReference type="PANTHER" id="PTHR33546">
    <property type="entry name" value="LARGE, MULTIFUNCTIONAL SECRETED PROTEIN-RELATED"/>
    <property type="match status" value="1"/>
</dbReference>
<evidence type="ECO:0000313" key="8">
    <source>
        <dbReference type="Proteomes" id="UP000317977"/>
    </source>
</evidence>
<dbReference type="PANTHER" id="PTHR33546:SF1">
    <property type="entry name" value="LARGE, MULTIFUNCTIONAL SECRETED PROTEIN"/>
    <property type="match status" value="1"/>
</dbReference>
<dbReference type="InterPro" id="IPR029010">
    <property type="entry name" value="ThuA-like"/>
</dbReference>
<dbReference type="InterPro" id="IPR016024">
    <property type="entry name" value="ARM-type_fold"/>
</dbReference>
<dbReference type="Gene3D" id="2.60.120.1060">
    <property type="entry name" value="NPCBM/NEW2 domain"/>
    <property type="match status" value="2"/>
</dbReference>
<dbReference type="NCBIfam" id="TIGR02604">
    <property type="entry name" value="Piru_Ver_Nterm"/>
    <property type="match status" value="1"/>
</dbReference>
<dbReference type="Gene3D" id="3.40.50.880">
    <property type="match status" value="1"/>
</dbReference>
<dbReference type="PROSITE" id="PS51007">
    <property type="entry name" value="CYTC"/>
    <property type="match status" value="1"/>
</dbReference>
<accession>A0A5C6F4X5</accession>
<keyword evidence="3 4" id="KW-0408">Iron</keyword>
<dbReference type="OrthoDB" id="232040at2"/>
<evidence type="ECO:0000259" key="6">
    <source>
        <dbReference type="PROSITE" id="PS51007"/>
    </source>
</evidence>
<dbReference type="SMART" id="SM00776">
    <property type="entry name" value="NPCBM"/>
    <property type="match status" value="1"/>
</dbReference>
<comment type="caution">
    <text evidence="7">The sequence shown here is derived from an EMBL/GenBank/DDBJ whole genome shotgun (WGS) entry which is preliminary data.</text>
</comment>
<dbReference type="SUPFAM" id="SSF52317">
    <property type="entry name" value="Class I glutamine amidotransferase-like"/>
    <property type="match status" value="1"/>
</dbReference>
<keyword evidence="1 4" id="KW-0349">Heme</keyword>
<dbReference type="InterPro" id="IPR036909">
    <property type="entry name" value="Cyt_c-like_dom_sf"/>
</dbReference>
<dbReference type="Pfam" id="PF06283">
    <property type="entry name" value="ThuA"/>
    <property type="match status" value="1"/>
</dbReference>
<dbReference type="GO" id="GO:0046872">
    <property type="term" value="F:metal ion binding"/>
    <property type="evidence" value="ECO:0007669"/>
    <property type="project" value="UniProtKB-KW"/>
</dbReference>
<dbReference type="EMBL" id="SJPX01000002">
    <property type="protein sequence ID" value="TWU55507.1"/>
    <property type="molecule type" value="Genomic_DNA"/>
</dbReference>
<dbReference type="RefSeq" id="WP_146533686.1">
    <property type="nucleotide sequence ID" value="NZ_SJPX01000002.1"/>
</dbReference>
<dbReference type="InterPro" id="IPR009056">
    <property type="entry name" value="Cyt_c-like_dom"/>
</dbReference>
<sequence precursor="true">MRTRSCLAICFFAAATVTFLSSLATAAEPKHILMVAGRPSHGYGAHEHYAGLKILEESIKASSDDVETTVVRGWPEDASLIEKADTIVIYSDGGGRHVAIEHLDAIRDKMNAGCGLVCLHYAVEMVPGPPGDAMVDLLGGHFEINYSVNPHWIGDFKSLPEHPVSRGVAPFATNDEWYFHLRFNQDGHVTPILAAVAPEDTMRRADGEHSGNPSVRKSVAAGEKQTVAWTYDRPAGGRAFGLSGGHFHWNWGHDDLRRLVVNAIRWTAGEDIAKTGSSMGQPVSIDELLENQDYDRPKNFNSDKIKEEFKLDAASNLSKKSNRKVGRSGGPKPRILFESPLVTSETPGDRVEIETSVKGVKDLYLVVTDGGDGYSCDWADWIDPQLRRGDSTELLTNMEWKSAATGFGKVKKAANCVGLPWSVEGEAVGSTAIGVHANSVIHYQLSGEFDSFTATGALDTGGSSQQGGKESSVKFVVYADAAPEMAGAATASQKNQHEPAFALDGLEIAEGLEVTLSASEPVLRSLTNLDIDDRGRVWVCDVMNYRKNNGARPEGDRILILEDTTGDGVMDSSKTFYQGRDIDSAMGICVLGGPHGNEVIVSASPTIWRFIDEDGDDIPDRKEAMFTETGMPQHDHSAHSFFAGPDGKLYWNFGNTGQQVKDANGQTVVDIHGRPVVDDGKPLFGGMPFRCDLDGSNFEVLAHNFRNNWETTVDSFGTLWQSDNDDDGNQGVRINFVMEQGNYGYRDELTGAGWRDDRMNIEQEIPFRHWHLNDPGVVPNMLQTGAGSPSGICVYEGRLLPKRFWDQIIHCDPGPNVVRAYPTTADGAGYSATIEPLVTGTTDKWFRPADVCVAPDGSLFVTDWYDPGVGGHAQGDTNRGRLFRIAPPGSTYQTPKFDYSTVAGACSALRNPNLAVRYKAYQALLSMGSAAEADLHELYQDPNPRIAARALWLLGRIDGVGAKYVQKALEHSNADIRITAIRLAKELKLTPSAACASVISDPSAAVRRELATSLRYDESAAMPATWAKLAMQYDGSDRWYLEALGIGSELRSAECFDAWLDGIGDDWNSPAAQDIIWRTRAPKAAGLMAKLIADPSMELAATDRFFRSLEYHDAATRTAAMKSLLALQSGSDRDDAIIVRAIERMNNFDVDADSRAKSAIERQLKRTRGTVAYLDLVKRFNPAGMQDSLLELLNSDVDDSTKVEAAAMLGETENGPMVLRKSLASESVAEASNVARVLGLLGNGRAMNMLSDTAASTDRAFDVRKEAVVGLSRSKDGQGRLISLATEGKLPADTRLLAGGLLARSEDESIRKQAAECLPQITQKDSKPLAPIDQLATMRGDVENGMKLFRGVGTCANCHIVKQVGKSVGPDLSEIGSKLSREAMFTSILAPSAGISHNYETYNLLTAGGQVFNGLLISETPQEVTIRTVDAIDRKIKQDDIEVLKKAEKSIMPDNLHHTMDQQGLVDVVEYLMSLTKTGT</sequence>
<dbReference type="Pfam" id="PF08305">
    <property type="entry name" value="NPCBM"/>
    <property type="match status" value="2"/>
</dbReference>
<dbReference type="InterPro" id="IPR011041">
    <property type="entry name" value="Quinoprot_gluc/sorb_DH_b-prop"/>
</dbReference>
<organism evidence="7 8">
    <name type="scientific">Rubripirellula reticaptiva</name>
    <dbReference type="NCBI Taxonomy" id="2528013"/>
    <lineage>
        <taxon>Bacteria</taxon>
        <taxon>Pseudomonadati</taxon>
        <taxon>Planctomycetota</taxon>
        <taxon>Planctomycetia</taxon>
        <taxon>Pirellulales</taxon>
        <taxon>Pirellulaceae</taxon>
        <taxon>Rubripirellula</taxon>
    </lineage>
</organism>
<dbReference type="Gene3D" id="1.25.10.10">
    <property type="entry name" value="Leucine-rich Repeat Variant"/>
    <property type="match status" value="2"/>
</dbReference>
<dbReference type="InterPro" id="IPR011042">
    <property type="entry name" value="6-blade_b-propeller_TolB-like"/>
</dbReference>
<dbReference type="InterPro" id="IPR013222">
    <property type="entry name" value="Glyco_hyd_98_carb-bd"/>
</dbReference>
<keyword evidence="8" id="KW-1185">Reference proteome</keyword>
<dbReference type="InterPro" id="IPR013427">
    <property type="entry name" value="Haem-bd_dom_put"/>
</dbReference>
<feature type="signal peptide" evidence="5">
    <location>
        <begin position="1"/>
        <end position="26"/>
    </location>
</feature>
<name>A0A5C6F4X5_9BACT</name>
<evidence type="ECO:0000256" key="1">
    <source>
        <dbReference type="ARBA" id="ARBA00022617"/>
    </source>
</evidence>
<evidence type="ECO:0000313" key="7">
    <source>
        <dbReference type="EMBL" id="TWU55507.1"/>
    </source>
</evidence>
<feature type="chain" id="PRO_5022719604" evidence="5">
    <location>
        <begin position="27"/>
        <end position="1480"/>
    </location>
</feature>
<dbReference type="InterPro" id="IPR029062">
    <property type="entry name" value="Class_I_gatase-like"/>
</dbReference>
<dbReference type="GO" id="GO:0020037">
    <property type="term" value="F:heme binding"/>
    <property type="evidence" value="ECO:0007669"/>
    <property type="project" value="InterPro"/>
</dbReference>
<dbReference type="SUPFAM" id="SSF50952">
    <property type="entry name" value="Soluble quinoprotein glucose dehydrogenase"/>
    <property type="match status" value="1"/>
</dbReference>
<proteinExistence type="predicted"/>
<evidence type="ECO:0000256" key="2">
    <source>
        <dbReference type="ARBA" id="ARBA00022723"/>
    </source>
</evidence>
<dbReference type="Gene3D" id="2.120.10.30">
    <property type="entry name" value="TolB, C-terminal domain"/>
    <property type="match status" value="1"/>
</dbReference>
<reference evidence="7 8" key="1">
    <citation type="submission" date="2019-02" db="EMBL/GenBank/DDBJ databases">
        <title>Deep-cultivation of Planctomycetes and their phenomic and genomic characterization uncovers novel biology.</title>
        <authorList>
            <person name="Wiegand S."/>
            <person name="Jogler M."/>
            <person name="Boedeker C."/>
            <person name="Pinto D."/>
            <person name="Vollmers J."/>
            <person name="Rivas-Marin E."/>
            <person name="Kohn T."/>
            <person name="Peeters S.H."/>
            <person name="Heuer A."/>
            <person name="Rast P."/>
            <person name="Oberbeckmann S."/>
            <person name="Bunk B."/>
            <person name="Jeske O."/>
            <person name="Meyerdierks A."/>
            <person name="Storesund J.E."/>
            <person name="Kallscheuer N."/>
            <person name="Luecker S."/>
            <person name="Lage O.M."/>
            <person name="Pohl T."/>
            <person name="Merkel B.J."/>
            <person name="Hornburger P."/>
            <person name="Mueller R.-W."/>
            <person name="Bruemmer F."/>
            <person name="Labrenz M."/>
            <person name="Spormann A.M."/>
            <person name="Op Den Camp H."/>
            <person name="Overmann J."/>
            <person name="Amann R."/>
            <person name="Jetten M.S.M."/>
            <person name="Mascher T."/>
            <person name="Medema M.H."/>
            <person name="Devos D.P."/>
            <person name="Kaster A.-K."/>
            <person name="Ovreas L."/>
            <person name="Rohde M."/>
            <person name="Galperin M.Y."/>
            <person name="Jogler C."/>
        </authorList>
    </citation>
    <scope>NUCLEOTIDE SEQUENCE [LARGE SCALE GENOMIC DNA]</scope>
    <source>
        <strain evidence="7 8">Poly59</strain>
    </source>
</reference>
<dbReference type="Proteomes" id="UP000317977">
    <property type="component" value="Unassembled WGS sequence"/>
</dbReference>
<dbReference type="SUPFAM" id="SSF48371">
    <property type="entry name" value="ARM repeat"/>
    <property type="match status" value="1"/>
</dbReference>
<dbReference type="InterPro" id="IPR055557">
    <property type="entry name" value="DUF7133"/>
</dbReference>
<dbReference type="Gene3D" id="1.10.760.10">
    <property type="entry name" value="Cytochrome c-like domain"/>
    <property type="match status" value="1"/>
</dbReference>
<dbReference type="InterPro" id="IPR038637">
    <property type="entry name" value="NPCBM_sf"/>
</dbReference>
<dbReference type="InterPro" id="IPR011989">
    <property type="entry name" value="ARM-like"/>
</dbReference>
<protein>
    <submittedName>
        <fullName evidence="7">NPCBM/NEW2 domain protein</fullName>
    </submittedName>
</protein>
<dbReference type="InterPro" id="IPR013428">
    <property type="entry name" value="Membrane-bound_put_N"/>
</dbReference>